<comment type="catalytic activity">
    <reaction evidence="1">
        <text>guanosine(46) in tRNA + S-adenosyl-L-methionine = N(7)-methylguanosine(46) in tRNA + S-adenosyl-L-homocysteine</text>
        <dbReference type="Rhea" id="RHEA:42708"/>
        <dbReference type="Rhea" id="RHEA-COMP:10188"/>
        <dbReference type="Rhea" id="RHEA-COMP:10189"/>
        <dbReference type="ChEBI" id="CHEBI:57856"/>
        <dbReference type="ChEBI" id="CHEBI:59789"/>
        <dbReference type="ChEBI" id="CHEBI:74269"/>
        <dbReference type="ChEBI" id="CHEBI:74480"/>
        <dbReference type="EC" id="2.1.1.33"/>
    </reaction>
</comment>
<evidence type="ECO:0000256" key="3">
    <source>
        <dbReference type="ARBA" id="ARBA00011977"/>
    </source>
</evidence>
<evidence type="ECO:0000256" key="7">
    <source>
        <dbReference type="ARBA" id="ARBA00022694"/>
    </source>
</evidence>
<dbReference type="Proteomes" id="UP000318422">
    <property type="component" value="Unassembled WGS sequence"/>
</dbReference>
<keyword evidence="9" id="KW-1185">Reference proteome</keyword>
<dbReference type="InterPro" id="IPR003358">
    <property type="entry name" value="tRNA_(Gua-N-7)_MeTrfase_Trmb"/>
</dbReference>
<evidence type="ECO:0000313" key="8">
    <source>
        <dbReference type="EMBL" id="GEC96608.1"/>
    </source>
</evidence>
<dbReference type="InterPro" id="IPR029063">
    <property type="entry name" value="SAM-dependent_MTases_sf"/>
</dbReference>
<dbReference type="SUPFAM" id="SSF53335">
    <property type="entry name" value="S-adenosyl-L-methionine-dependent methyltransferases"/>
    <property type="match status" value="1"/>
</dbReference>
<dbReference type="GO" id="GO:0043527">
    <property type="term" value="C:tRNA methyltransferase complex"/>
    <property type="evidence" value="ECO:0007669"/>
    <property type="project" value="TreeGrafter"/>
</dbReference>
<evidence type="ECO:0000256" key="1">
    <source>
        <dbReference type="ARBA" id="ARBA00000142"/>
    </source>
</evidence>
<dbReference type="PANTHER" id="PTHR23417">
    <property type="entry name" value="3-DEOXY-D-MANNO-OCTULOSONIC-ACID TRANSFERASE/TRNA GUANINE-N 7 - -METHYLTRANSFERASE"/>
    <property type="match status" value="1"/>
</dbReference>
<gene>
    <name evidence="8" type="ORF">ZRA01_26810</name>
</gene>
<evidence type="ECO:0000256" key="6">
    <source>
        <dbReference type="ARBA" id="ARBA00022691"/>
    </source>
</evidence>
<proteinExistence type="predicted"/>
<dbReference type="Gene3D" id="3.40.50.150">
    <property type="entry name" value="Vaccinia Virus protein VP39"/>
    <property type="match status" value="1"/>
</dbReference>
<protein>
    <recommendedName>
        <fullName evidence="3">tRNA (guanine(46)-N(7))-methyltransferase</fullName>
        <ecNumber evidence="3">2.1.1.33</ecNumber>
    </recommendedName>
</protein>
<dbReference type="EMBL" id="BJNV01000048">
    <property type="protein sequence ID" value="GEC96608.1"/>
    <property type="molecule type" value="Genomic_DNA"/>
</dbReference>
<keyword evidence="6" id="KW-0949">S-adenosyl-L-methionine</keyword>
<dbReference type="EC" id="2.1.1.33" evidence="3"/>
<dbReference type="OrthoDB" id="9809889at2"/>
<evidence type="ECO:0000256" key="4">
    <source>
        <dbReference type="ARBA" id="ARBA00022603"/>
    </source>
</evidence>
<keyword evidence="7" id="KW-0819">tRNA processing</keyword>
<reference evidence="8 9" key="1">
    <citation type="submission" date="2019-06" db="EMBL/GenBank/DDBJ databases">
        <title>Whole genome shotgun sequence of Zoogloea ramigera NBRC 15342.</title>
        <authorList>
            <person name="Hosoyama A."/>
            <person name="Uohara A."/>
            <person name="Ohji S."/>
            <person name="Ichikawa N."/>
        </authorList>
    </citation>
    <scope>NUCLEOTIDE SEQUENCE [LARGE SCALE GENOMIC DNA]</scope>
    <source>
        <strain evidence="8 9">NBRC 15342</strain>
    </source>
</reference>
<keyword evidence="4" id="KW-0489">Methyltransferase</keyword>
<keyword evidence="5" id="KW-0808">Transferase</keyword>
<dbReference type="RefSeq" id="WP_141353077.1">
    <property type="nucleotide sequence ID" value="NZ_BJNV01000048.1"/>
</dbReference>
<evidence type="ECO:0000256" key="5">
    <source>
        <dbReference type="ARBA" id="ARBA00022679"/>
    </source>
</evidence>
<dbReference type="GO" id="GO:0008176">
    <property type="term" value="F:tRNA (guanine(46)-N7)-methyltransferase activity"/>
    <property type="evidence" value="ECO:0007669"/>
    <property type="project" value="UniProtKB-EC"/>
</dbReference>
<comment type="function">
    <text evidence="2">Catalyzes the formation of N(7)-methylguanine at position 46 (m7G46) in tRNA.</text>
</comment>
<organism evidence="8 9">
    <name type="scientific">Zoogloea ramigera</name>
    <dbReference type="NCBI Taxonomy" id="350"/>
    <lineage>
        <taxon>Bacteria</taxon>
        <taxon>Pseudomonadati</taxon>
        <taxon>Pseudomonadota</taxon>
        <taxon>Betaproteobacteria</taxon>
        <taxon>Rhodocyclales</taxon>
        <taxon>Zoogloeaceae</taxon>
        <taxon>Zoogloea</taxon>
    </lineage>
</organism>
<name>A0A4Y4CUN5_ZOORA</name>
<dbReference type="CDD" id="cd02440">
    <property type="entry name" value="AdoMet_MTases"/>
    <property type="match status" value="1"/>
</dbReference>
<dbReference type="PANTHER" id="PTHR23417:SF14">
    <property type="entry name" value="PENTACOTRIPEPTIDE-REPEAT REGION OF PRORP DOMAIN-CONTAINING PROTEIN"/>
    <property type="match status" value="1"/>
</dbReference>
<accession>A0A4Y4CUN5</accession>
<sequence>MYANSRIPESAQQGVHEHLVELVAKHVRCEFRKPYLDYNKAAFEHSLAGWDGKAPLILDAGCGVGHSTIQLARAFPDHWVIGVDQSEDRLTRKKPYPDALMPTNLVFVRADLVDYWRLMAEAGIRLARHYILYPNPWPKIGHLARRWHAHPVFPFVPRLGGRLECRSNWNIYVEEFSAALSLLTGRPAPFEAFEAPSPLTPFERKYRDSGQTLYRCVVELDHLEENPS</sequence>
<comment type="caution">
    <text evidence="8">The sequence shown here is derived from an EMBL/GenBank/DDBJ whole genome shotgun (WGS) entry which is preliminary data.</text>
</comment>
<dbReference type="Pfam" id="PF02390">
    <property type="entry name" value="Methyltransf_4"/>
    <property type="match status" value="1"/>
</dbReference>
<dbReference type="PROSITE" id="PS51625">
    <property type="entry name" value="SAM_MT_TRMB"/>
    <property type="match status" value="1"/>
</dbReference>
<evidence type="ECO:0000256" key="2">
    <source>
        <dbReference type="ARBA" id="ARBA00003015"/>
    </source>
</evidence>
<dbReference type="AlphaFoldDB" id="A0A4Y4CUN5"/>
<evidence type="ECO:0000313" key="9">
    <source>
        <dbReference type="Proteomes" id="UP000318422"/>
    </source>
</evidence>